<keyword evidence="1" id="KW-0479">Metal-binding</keyword>
<feature type="domain" description="C2H2-type" evidence="6">
    <location>
        <begin position="108"/>
        <end position="136"/>
    </location>
</feature>
<dbReference type="PANTHER" id="PTHR24409:SF353">
    <property type="entry name" value="PR_SET DOMAIN 15"/>
    <property type="match status" value="1"/>
</dbReference>
<dbReference type="Gene3D" id="3.30.160.60">
    <property type="entry name" value="Classic Zinc Finger"/>
    <property type="match status" value="2"/>
</dbReference>
<accession>A0A8D8CHH2</accession>
<keyword evidence="3 5" id="KW-0863">Zinc-finger</keyword>
<evidence type="ECO:0000256" key="4">
    <source>
        <dbReference type="ARBA" id="ARBA00022833"/>
    </source>
</evidence>
<dbReference type="PROSITE" id="PS50157">
    <property type="entry name" value="ZINC_FINGER_C2H2_2"/>
    <property type="match status" value="5"/>
</dbReference>
<feature type="domain" description="C2H2-type" evidence="6">
    <location>
        <begin position="83"/>
        <end position="106"/>
    </location>
</feature>
<evidence type="ECO:0000256" key="2">
    <source>
        <dbReference type="ARBA" id="ARBA00022737"/>
    </source>
</evidence>
<dbReference type="EMBL" id="HBUE01116594">
    <property type="protein sequence ID" value="CAG6490611.1"/>
    <property type="molecule type" value="Transcribed_RNA"/>
</dbReference>
<dbReference type="GO" id="GO:0000977">
    <property type="term" value="F:RNA polymerase II transcription regulatory region sequence-specific DNA binding"/>
    <property type="evidence" value="ECO:0007669"/>
    <property type="project" value="TreeGrafter"/>
</dbReference>
<dbReference type="Pfam" id="PF12874">
    <property type="entry name" value="zf-met"/>
    <property type="match status" value="1"/>
</dbReference>
<feature type="domain" description="C2H2-type" evidence="6">
    <location>
        <begin position="54"/>
        <end position="81"/>
    </location>
</feature>
<proteinExistence type="predicted"/>
<keyword evidence="2" id="KW-0677">Repeat</keyword>
<dbReference type="PROSITE" id="PS00028">
    <property type="entry name" value="ZINC_FINGER_C2H2_1"/>
    <property type="match status" value="4"/>
</dbReference>
<dbReference type="PANTHER" id="PTHR24409">
    <property type="entry name" value="ZINC FINGER PROTEIN 142"/>
    <property type="match status" value="1"/>
</dbReference>
<evidence type="ECO:0000256" key="3">
    <source>
        <dbReference type="ARBA" id="ARBA00022771"/>
    </source>
</evidence>
<dbReference type="InterPro" id="IPR013087">
    <property type="entry name" value="Znf_C2H2_type"/>
</dbReference>
<evidence type="ECO:0000256" key="5">
    <source>
        <dbReference type="PROSITE-ProRule" id="PRU00042"/>
    </source>
</evidence>
<sequence>MAEMEDEYTILEEIPVTPLVFPNNTSDQGKLPFELDISEVIRNNFVFKVHSLVYTCRTCDRKFNNTGNYERHLQSHKTQEKTHVCDVCNKEFKSVAKLEKHKESDHVVPCKDCRQSFRNAAQLANHRRTSHKEDRPFQCDQCGKGMKTSWMLKQHLLTHQAAAHRCEFCSKAYKRKDDLLKHYETH</sequence>
<dbReference type="GO" id="GO:0008270">
    <property type="term" value="F:zinc ion binding"/>
    <property type="evidence" value="ECO:0007669"/>
    <property type="project" value="UniProtKB-KW"/>
</dbReference>
<dbReference type="InterPro" id="IPR036236">
    <property type="entry name" value="Znf_C2H2_sf"/>
</dbReference>
<feature type="domain" description="C2H2-type" evidence="6">
    <location>
        <begin position="137"/>
        <end position="164"/>
    </location>
</feature>
<dbReference type="SUPFAM" id="SSF57667">
    <property type="entry name" value="beta-beta-alpha zinc fingers"/>
    <property type="match status" value="2"/>
</dbReference>
<feature type="domain" description="C2H2-type" evidence="6">
    <location>
        <begin position="164"/>
        <end position="186"/>
    </location>
</feature>
<evidence type="ECO:0000259" key="6">
    <source>
        <dbReference type="PROSITE" id="PS50157"/>
    </source>
</evidence>
<keyword evidence="4" id="KW-0862">Zinc</keyword>
<dbReference type="AlphaFoldDB" id="A0A8D8CHH2"/>
<protein>
    <submittedName>
        <fullName evidence="7">Zinc finger and BTB domain-containing protein 49</fullName>
    </submittedName>
</protein>
<dbReference type="Pfam" id="PF00096">
    <property type="entry name" value="zf-C2H2"/>
    <property type="match status" value="4"/>
</dbReference>
<dbReference type="GO" id="GO:0000981">
    <property type="term" value="F:DNA-binding transcription factor activity, RNA polymerase II-specific"/>
    <property type="evidence" value="ECO:0007669"/>
    <property type="project" value="TreeGrafter"/>
</dbReference>
<organism evidence="7">
    <name type="scientific">Culex pipiens</name>
    <name type="common">House mosquito</name>
    <dbReference type="NCBI Taxonomy" id="7175"/>
    <lineage>
        <taxon>Eukaryota</taxon>
        <taxon>Metazoa</taxon>
        <taxon>Ecdysozoa</taxon>
        <taxon>Arthropoda</taxon>
        <taxon>Hexapoda</taxon>
        <taxon>Insecta</taxon>
        <taxon>Pterygota</taxon>
        <taxon>Neoptera</taxon>
        <taxon>Endopterygota</taxon>
        <taxon>Diptera</taxon>
        <taxon>Nematocera</taxon>
        <taxon>Culicoidea</taxon>
        <taxon>Culicidae</taxon>
        <taxon>Culicinae</taxon>
        <taxon>Culicini</taxon>
        <taxon>Culex</taxon>
        <taxon>Culex</taxon>
    </lineage>
</organism>
<dbReference type="FunFam" id="3.30.160.60:FF:000624">
    <property type="entry name" value="zinc finger protein 697"/>
    <property type="match status" value="1"/>
</dbReference>
<dbReference type="GO" id="GO:0005634">
    <property type="term" value="C:nucleus"/>
    <property type="evidence" value="ECO:0007669"/>
    <property type="project" value="TreeGrafter"/>
</dbReference>
<evidence type="ECO:0000256" key="1">
    <source>
        <dbReference type="ARBA" id="ARBA00022723"/>
    </source>
</evidence>
<evidence type="ECO:0000313" key="7">
    <source>
        <dbReference type="EMBL" id="CAG6490611.1"/>
    </source>
</evidence>
<name>A0A8D8CHH2_CULPI</name>
<reference evidence="7" key="1">
    <citation type="submission" date="2021-05" db="EMBL/GenBank/DDBJ databases">
        <authorList>
            <person name="Alioto T."/>
            <person name="Alioto T."/>
            <person name="Gomez Garrido J."/>
        </authorList>
    </citation>
    <scope>NUCLEOTIDE SEQUENCE</scope>
</reference>
<dbReference type="SMART" id="SM00355">
    <property type="entry name" value="ZnF_C2H2"/>
    <property type="match status" value="5"/>
</dbReference>